<proteinExistence type="predicted"/>
<organism evidence="1 2">
    <name type="scientific">Candidatus Burkholderia pumila</name>
    <dbReference type="NCBI Taxonomy" id="1090375"/>
    <lineage>
        <taxon>Bacteria</taxon>
        <taxon>Pseudomonadati</taxon>
        <taxon>Pseudomonadota</taxon>
        <taxon>Betaproteobacteria</taxon>
        <taxon>Burkholderiales</taxon>
        <taxon>Burkholderiaceae</taxon>
        <taxon>Burkholderia</taxon>
    </lineage>
</organism>
<dbReference type="EMBL" id="LELG01000001">
    <property type="protein sequence ID" value="KMQ81296.1"/>
    <property type="molecule type" value="Genomic_DNA"/>
</dbReference>
<evidence type="ECO:0000313" key="2">
    <source>
        <dbReference type="Proteomes" id="UP000242951"/>
    </source>
</evidence>
<reference evidence="1 2" key="1">
    <citation type="submission" date="2015-06" db="EMBL/GenBank/DDBJ databases">
        <title>Comparative genomics of Burkholderia leaf nodule symbionts.</title>
        <authorList>
            <person name="Carlier A."/>
            <person name="Eberl L."/>
            <person name="Pinto-Carbo M."/>
        </authorList>
    </citation>
    <scope>NUCLEOTIDE SEQUENCE [LARGE SCALE GENOMIC DNA]</scope>
    <source>
        <strain evidence="1 2">UZHbot3</strain>
    </source>
</reference>
<gene>
    <name evidence="1" type="ORF">BPMI_01902c</name>
</gene>
<dbReference type="Pfam" id="PF06666">
    <property type="entry name" value="DUF1173"/>
    <property type="match status" value="1"/>
</dbReference>
<comment type="caution">
    <text evidence="1">The sequence shown here is derived from an EMBL/GenBank/DDBJ whole genome shotgun (WGS) entry which is preliminary data.</text>
</comment>
<dbReference type="InterPro" id="IPR009553">
    <property type="entry name" value="DUF1173"/>
</dbReference>
<evidence type="ECO:0000313" key="1">
    <source>
        <dbReference type="EMBL" id="KMQ81296.1"/>
    </source>
</evidence>
<dbReference type="Proteomes" id="UP000242951">
    <property type="component" value="Unassembled WGS sequence"/>
</dbReference>
<sequence>MRGSPAPISPRSRVRTIRCVRPREGVRRRPECGSPCPIPGARRRVQATRGLAQELCARDPDAERDRQYASAVAGLSEQLHRGEIPGANSGTTIRAASSTRPPASGIWSYVSQSRTASFKANSKKLTLRGTLLHYYLWEQAGLNRWSPAMAGKRSW</sequence>
<name>A0ABR5HPI7_9BURK</name>
<accession>A0ABR5HPI7</accession>
<keyword evidence="2" id="KW-1185">Reference proteome</keyword>
<protein>
    <submittedName>
        <fullName evidence="1">DNA polymerase III, gamma/tau subunit</fullName>
    </submittedName>
</protein>